<evidence type="ECO:0000313" key="3">
    <source>
        <dbReference type="EMBL" id="KAG9440012.1"/>
    </source>
</evidence>
<comment type="caution">
    <text evidence="3">The sequence shown here is derived from an EMBL/GenBank/DDBJ whole genome shotgun (WGS) entry which is preliminary data.</text>
</comment>
<protein>
    <submittedName>
        <fullName evidence="3">Uncharacterized protein</fullName>
    </submittedName>
</protein>
<organism evidence="3 4">
    <name type="scientific">Aristolochia fimbriata</name>
    <name type="common">White veined hardy Dutchman's pipe vine</name>
    <dbReference type="NCBI Taxonomy" id="158543"/>
    <lineage>
        <taxon>Eukaryota</taxon>
        <taxon>Viridiplantae</taxon>
        <taxon>Streptophyta</taxon>
        <taxon>Embryophyta</taxon>
        <taxon>Tracheophyta</taxon>
        <taxon>Spermatophyta</taxon>
        <taxon>Magnoliopsida</taxon>
        <taxon>Magnoliidae</taxon>
        <taxon>Piperales</taxon>
        <taxon>Aristolochiaceae</taxon>
        <taxon>Aristolochia</taxon>
    </lineage>
</organism>
<keyword evidence="4" id="KW-1185">Reference proteome</keyword>
<feature type="transmembrane region" description="Helical" evidence="2">
    <location>
        <begin position="71"/>
        <end position="93"/>
    </location>
</feature>
<name>A0AAV7DWY9_ARIFI</name>
<keyword evidence="2" id="KW-1133">Transmembrane helix</keyword>
<gene>
    <name evidence="3" type="ORF">H6P81_020177</name>
</gene>
<evidence type="ECO:0000256" key="1">
    <source>
        <dbReference type="SAM" id="MobiDB-lite"/>
    </source>
</evidence>
<proteinExistence type="predicted"/>
<sequence length="115" mass="13109">MDKKEGKNTLLLPDPPDSSADSSKQSQTRIAMKKRLKLRPILPKLCYPQTTSRIPVALCSSLPVPYSFLSVHLFFFFFFFSATPLVLEFLYWLQAVALYNVSRSKCGKDFLLLSI</sequence>
<reference evidence="3 4" key="1">
    <citation type="submission" date="2021-07" db="EMBL/GenBank/DDBJ databases">
        <title>The Aristolochia fimbriata genome: insights into angiosperm evolution, floral development and chemical biosynthesis.</title>
        <authorList>
            <person name="Jiao Y."/>
        </authorList>
    </citation>
    <scope>NUCLEOTIDE SEQUENCE [LARGE SCALE GENOMIC DNA]</scope>
    <source>
        <strain evidence="3">IBCAS-2021</strain>
        <tissue evidence="3">Leaf</tissue>
    </source>
</reference>
<evidence type="ECO:0000313" key="4">
    <source>
        <dbReference type="Proteomes" id="UP000825729"/>
    </source>
</evidence>
<accession>A0AAV7DWY9</accession>
<dbReference type="Proteomes" id="UP000825729">
    <property type="component" value="Unassembled WGS sequence"/>
</dbReference>
<dbReference type="AlphaFoldDB" id="A0AAV7DWY9"/>
<keyword evidence="2" id="KW-0472">Membrane</keyword>
<evidence type="ECO:0000256" key="2">
    <source>
        <dbReference type="SAM" id="Phobius"/>
    </source>
</evidence>
<feature type="region of interest" description="Disordered" evidence="1">
    <location>
        <begin position="1"/>
        <end position="26"/>
    </location>
</feature>
<keyword evidence="2" id="KW-0812">Transmembrane</keyword>
<dbReference type="EMBL" id="JAINDJ010000008">
    <property type="protein sequence ID" value="KAG9440012.1"/>
    <property type="molecule type" value="Genomic_DNA"/>
</dbReference>